<evidence type="ECO:0000313" key="2">
    <source>
        <dbReference type="EMBL" id="CAD8137613.1"/>
    </source>
</evidence>
<gene>
    <name evidence="2" type="ORF">POCTA_138.1.T0080474</name>
</gene>
<reference evidence="2" key="1">
    <citation type="submission" date="2021-01" db="EMBL/GenBank/DDBJ databases">
        <authorList>
            <consortium name="Genoscope - CEA"/>
            <person name="William W."/>
        </authorList>
    </citation>
    <scope>NUCLEOTIDE SEQUENCE</scope>
</reference>
<dbReference type="OMA" id="INPLCIK"/>
<dbReference type="EMBL" id="CAJJDP010000007">
    <property type="protein sequence ID" value="CAD8137613.1"/>
    <property type="molecule type" value="Genomic_DNA"/>
</dbReference>
<dbReference type="Pfam" id="PF04059">
    <property type="entry name" value="RRM_2"/>
    <property type="match status" value="1"/>
</dbReference>
<evidence type="ECO:0000259" key="1">
    <source>
        <dbReference type="Pfam" id="PF04059"/>
    </source>
</evidence>
<dbReference type="Proteomes" id="UP000683925">
    <property type="component" value="Unassembled WGS sequence"/>
</dbReference>
<keyword evidence="3" id="KW-1185">Reference proteome</keyword>
<dbReference type="InterPro" id="IPR007201">
    <property type="entry name" value="Mei2-like_Rrm_C"/>
</dbReference>
<feature type="domain" description="Mei2-like C-terminal RNA recognition motif" evidence="1">
    <location>
        <begin position="88"/>
        <end position="181"/>
    </location>
</feature>
<organism evidence="2 3">
    <name type="scientific">Paramecium octaurelia</name>
    <dbReference type="NCBI Taxonomy" id="43137"/>
    <lineage>
        <taxon>Eukaryota</taxon>
        <taxon>Sar</taxon>
        <taxon>Alveolata</taxon>
        <taxon>Ciliophora</taxon>
        <taxon>Intramacronucleata</taxon>
        <taxon>Oligohymenophorea</taxon>
        <taxon>Peniculida</taxon>
        <taxon>Parameciidae</taxon>
        <taxon>Paramecium</taxon>
    </lineage>
</organism>
<dbReference type="AlphaFoldDB" id="A0A8S1SC79"/>
<evidence type="ECO:0000313" key="3">
    <source>
        <dbReference type="Proteomes" id="UP000683925"/>
    </source>
</evidence>
<comment type="caution">
    <text evidence="2">The sequence shown here is derived from an EMBL/GenBank/DDBJ whole genome shotgun (WGS) entry which is preliminary data.</text>
</comment>
<accession>A0A8S1SC79</accession>
<proteinExistence type="predicted"/>
<protein>
    <recommendedName>
        <fullName evidence="1">Mei2-like C-terminal RNA recognition motif domain-containing protein</fullName>
    </recommendedName>
</protein>
<dbReference type="OrthoDB" id="288944at2759"/>
<name>A0A8S1SC79_PAROT</name>
<sequence>MLQANLNLQELRLEKDDDQLFYDLNQVNSQNLDEEAEQSDDTDDDFLDCFRYSVIISPIRQQSKPQTLQPQFNQDYQINPLCIKHDARTTLMLKNIPLEYSLKDLIIEVNSFVKGKYNYLYMPYDQIVNFIILIKKNCNIGYAFINLITPDDVEFFHQKFDQKKWKLNPDKICTLRYAKNQLSNY</sequence>